<accession>A0A9P9A6Z4</accession>
<dbReference type="InterPro" id="IPR011008">
    <property type="entry name" value="Dimeric_a/b-barrel"/>
</dbReference>
<dbReference type="SUPFAM" id="SSF54909">
    <property type="entry name" value="Dimeric alpha+beta barrel"/>
    <property type="match status" value="1"/>
</dbReference>
<evidence type="ECO:0000313" key="2">
    <source>
        <dbReference type="Proteomes" id="UP000770015"/>
    </source>
</evidence>
<name>A0A9P9A6Z4_9PEZI</name>
<proteinExistence type="predicted"/>
<comment type="caution">
    <text evidence="1">The sequence shown here is derived from an EMBL/GenBank/DDBJ whole genome shotgun (WGS) entry which is preliminary data.</text>
</comment>
<sequence>MPKPISLHVTVWIDPANIPAFFEAFKPVFDACVAEPELLFFEVYQSPDEPGKLHWVENWNATREWLMEVQIAKPYYKEYFAITEPMFIKPREFAIYEPMGPPYTVFKKSSE</sequence>
<gene>
    <name evidence="1" type="ORF">F5X68DRAFT_52770</name>
</gene>
<dbReference type="EMBL" id="JAGSXJ010000033">
    <property type="protein sequence ID" value="KAH6668664.1"/>
    <property type="molecule type" value="Genomic_DNA"/>
</dbReference>
<keyword evidence="2" id="KW-1185">Reference proteome</keyword>
<dbReference type="Proteomes" id="UP000770015">
    <property type="component" value="Unassembled WGS sequence"/>
</dbReference>
<evidence type="ECO:0000313" key="1">
    <source>
        <dbReference type="EMBL" id="KAH6668664.1"/>
    </source>
</evidence>
<evidence type="ECO:0008006" key="3">
    <source>
        <dbReference type="Google" id="ProtNLM"/>
    </source>
</evidence>
<organism evidence="1 2">
    <name type="scientific">Plectosphaerella plurivora</name>
    <dbReference type="NCBI Taxonomy" id="936078"/>
    <lineage>
        <taxon>Eukaryota</taxon>
        <taxon>Fungi</taxon>
        <taxon>Dikarya</taxon>
        <taxon>Ascomycota</taxon>
        <taxon>Pezizomycotina</taxon>
        <taxon>Sordariomycetes</taxon>
        <taxon>Hypocreomycetidae</taxon>
        <taxon>Glomerellales</taxon>
        <taxon>Plectosphaerellaceae</taxon>
        <taxon>Plectosphaerella</taxon>
    </lineage>
</organism>
<protein>
    <recommendedName>
        <fullName evidence="3">ABM domain-containing protein</fullName>
    </recommendedName>
</protein>
<reference evidence="1" key="1">
    <citation type="journal article" date="2021" name="Nat. Commun.">
        <title>Genetic determinants of endophytism in the Arabidopsis root mycobiome.</title>
        <authorList>
            <person name="Mesny F."/>
            <person name="Miyauchi S."/>
            <person name="Thiergart T."/>
            <person name="Pickel B."/>
            <person name="Atanasova L."/>
            <person name="Karlsson M."/>
            <person name="Huettel B."/>
            <person name="Barry K.W."/>
            <person name="Haridas S."/>
            <person name="Chen C."/>
            <person name="Bauer D."/>
            <person name="Andreopoulos W."/>
            <person name="Pangilinan J."/>
            <person name="LaButti K."/>
            <person name="Riley R."/>
            <person name="Lipzen A."/>
            <person name="Clum A."/>
            <person name="Drula E."/>
            <person name="Henrissat B."/>
            <person name="Kohler A."/>
            <person name="Grigoriev I.V."/>
            <person name="Martin F.M."/>
            <person name="Hacquard S."/>
        </authorList>
    </citation>
    <scope>NUCLEOTIDE SEQUENCE</scope>
    <source>
        <strain evidence="1">MPI-SDFR-AT-0117</strain>
    </source>
</reference>
<dbReference type="AlphaFoldDB" id="A0A9P9A6Z4"/>
<dbReference type="Gene3D" id="3.30.70.100">
    <property type="match status" value="1"/>
</dbReference>
<dbReference type="OrthoDB" id="4126315at2759"/>